<protein>
    <recommendedName>
        <fullName evidence="3">MmcQ family protein</fullName>
    </recommendedName>
</protein>
<evidence type="ECO:0000313" key="2">
    <source>
        <dbReference type="Proteomes" id="UP000005444"/>
    </source>
</evidence>
<proteinExistence type="predicted"/>
<dbReference type="PATRIC" id="fig|701521.8.peg.28"/>
<dbReference type="InterPro" id="IPR007351">
    <property type="entry name" value="YjbR"/>
</dbReference>
<accession>G8PEA6</accession>
<organism evidence="1 2">
    <name type="scientific">Pediococcus claussenii (strain ATCC BAA-344 / DSM 14800 / JCM 18046 / KCTC 3811 / LMG 21948 / P06)</name>
    <dbReference type="NCBI Taxonomy" id="701521"/>
    <lineage>
        <taxon>Bacteria</taxon>
        <taxon>Bacillati</taxon>
        <taxon>Bacillota</taxon>
        <taxon>Bacilli</taxon>
        <taxon>Lactobacillales</taxon>
        <taxon>Lactobacillaceae</taxon>
        <taxon>Pediococcus</taxon>
    </lineage>
</organism>
<dbReference type="KEGG" id="pce:PECL_29"/>
<dbReference type="AlphaFoldDB" id="G8PEA6"/>
<dbReference type="EMBL" id="CP003137">
    <property type="protein sequence ID" value="AEV94367.1"/>
    <property type="molecule type" value="Genomic_DNA"/>
</dbReference>
<dbReference type="Gene3D" id="3.90.1150.30">
    <property type="match status" value="1"/>
</dbReference>
<reference evidence="1 2" key="1">
    <citation type="journal article" date="2012" name="J. Bacteriol.">
        <title>Complete Genome Sequence of the Beer Spoilage Organism Pediococcus claussenii ATCC BAA-344T.</title>
        <authorList>
            <person name="Pittet V."/>
            <person name="Abegunde T."/>
            <person name="Marfleet T."/>
            <person name="Haakensen M."/>
            <person name="Morrow K."/>
            <person name="Jayaprakash T."/>
            <person name="Schroeder K."/>
            <person name="Trost B."/>
            <person name="Byrns S."/>
            <person name="Bergsveinson J."/>
            <person name="Kusalik A."/>
            <person name="Ziola B."/>
        </authorList>
    </citation>
    <scope>NUCLEOTIDE SEQUENCE [LARGE SCALE GENOMIC DNA]</scope>
    <source>
        <strain evidence="1 2">ATCC BAA-344</strain>
    </source>
</reference>
<dbReference type="PANTHER" id="PTHR35145:SF1">
    <property type="entry name" value="CYTOPLASMIC PROTEIN"/>
    <property type="match status" value="1"/>
</dbReference>
<dbReference type="InterPro" id="IPR058532">
    <property type="entry name" value="YjbR/MT2646/Rv2570-like"/>
</dbReference>
<dbReference type="SUPFAM" id="SSF142906">
    <property type="entry name" value="YjbR-like"/>
    <property type="match status" value="1"/>
</dbReference>
<sequence length="222" mass="25694">MYEDPIFKESKINPQKALEFGFTTDSIGNFVYLIPIMQDQFTLLVQTTEGSPVQTKLTDNITGTEYVLHHNPQGAYSRKVQVEYHEALLKIQKNAFTSAVFAESKTQDIIKYIQQTYGDQLEFLWKKTPKNAIVRRPDTNKWYAALLTIPQNKIGLIGDIEITVLNLHVEPQKVESVVDNRTYFPGYHMNKKHWISVYLNNDEPIENILLLLDNSYRLGKKK</sequence>
<gene>
    <name evidence="1" type="ordered locus">PECL_29</name>
</gene>
<evidence type="ECO:0000313" key="1">
    <source>
        <dbReference type="EMBL" id="AEV94367.1"/>
    </source>
</evidence>
<keyword evidence="2" id="KW-1185">Reference proteome</keyword>
<dbReference type="PANTHER" id="PTHR35145">
    <property type="entry name" value="CYTOPLASMIC PROTEIN-RELATED"/>
    <property type="match status" value="1"/>
</dbReference>
<dbReference type="InterPro" id="IPR038056">
    <property type="entry name" value="YjbR-like_sf"/>
</dbReference>
<dbReference type="HOGENOM" id="CLU_105851_3_0_9"/>
<dbReference type="Proteomes" id="UP000005444">
    <property type="component" value="Chromosome"/>
</dbReference>
<dbReference type="RefSeq" id="WP_014214565.1">
    <property type="nucleotide sequence ID" value="NC_016605.1"/>
</dbReference>
<evidence type="ECO:0008006" key="3">
    <source>
        <dbReference type="Google" id="ProtNLM"/>
    </source>
</evidence>
<dbReference type="STRING" id="701521.PECL_29"/>
<name>G8PEA6_PEDCP</name>
<dbReference type="eggNOG" id="COG2315">
    <property type="taxonomic scope" value="Bacteria"/>
</dbReference>
<dbReference type="Pfam" id="PF04237">
    <property type="entry name" value="YjbR"/>
    <property type="match status" value="1"/>
</dbReference>